<proteinExistence type="predicted"/>
<dbReference type="EMBL" id="AAIYKG010000031">
    <property type="protein sequence ID" value="ECJ4508197.1"/>
    <property type="molecule type" value="Genomic_DNA"/>
</dbReference>
<dbReference type="PROSITE" id="PS00409">
    <property type="entry name" value="PROKAR_NTER_METHYL"/>
    <property type="match status" value="1"/>
</dbReference>
<sequence>MITMNSSKEKGLTLIESAMVLALSAVVIAGVLAYYNYAAENNKM</sequence>
<evidence type="ECO:0008006" key="4">
    <source>
        <dbReference type="Google" id="ProtNLM"/>
    </source>
</evidence>
<dbReference type="Pfam" id="PF07963">
    <property type="entry name" value="N_methyl"/>
    <property type="match status" value="1"/>
</dbReference>
<keyword evidence="2" id="KW-0472">Membrane</keyword>
<comment type="caution">
    <text evidence="3">The sequence shown here is derived from an EMBL/GenBank/DDBJ whole genome shotgun (WGS) entry which is preliminary data.</text>
</comment>
<keyword evidence="2" id="KW-0812">Transmembrane</keyword>
<accession>A0A5Y3XEC6</accession>
<evidence type="ECO:0000313" key="3">
    <source>
        <dbReference type="EMBL" id="ECJ4508197.1"/>
    </source>
</evidence>
<reference evidence="3" key="1">
    <citation type="submission" date="2018-06" db="EMBL/GenBank/DDBJ databases">
        <authorList>
            <person name="Ashton P.M."/>
            <person name="Dallman T."/>
            <person name="Nair S."/>
            <person name="De Pinna E."/>
            <person name="Peters T."/>
            <person name="Grant K."/>
        </authorList>
    </citation>
    <scope>NUCLEOTIDE SEQUENCE [LARGE SCALE GENOMIC DNA]</scope>
    <source>
        <strain evidence="3">318584</strain>
    </source>
</reference>
<organism evidence="3">
    <name type="scientific">Salmonella enterica subsp. salamae</name>
    <dbReference type="NCBI Taxonomy" id="59202"/>
    <lineage>
        <taxon>Bacteria</taxon>
        <taxon>Pseudomonadati</taxon>
        <taxon>Pseudomonadota</taxon>
        <taxon>Gammaproteobacteria</taxon>
        <taxon>Enterobacterales</taxon>
        <taxon>Enterobacteriaceae</taxon>
        <taxon>Salmonella</taxon>
    </lineage>
</organism>
<gene>
    <name evidence="3" type="ORF">DNU24_21630</name>
</gene>
<dbReference type="AlphaFoldDB" id="A0A5Y3XEC6"/>
<keyword evidence="2" id="KW-1133">Transmembrane helix</keyword>
<name>A0A5Y3XEC6_SALER</name>
<dbReference type="NCBIfam" id="TIGR02532">
    <property type="entry name" value="IV_pilin_GFxxxE"/>
    <property type="match status" value="1"/>
</dbReference>
<dbReference type="Proteomes" id="UP000839747">
    <property type="component" value="Unassembled WGS sequence"/>
</dbReference>
<protein>
    <recommendedName>
        <fullName evidence="4">Prepilin-type N-terminal cleavage/methylation domain-containing protein</fullName>
    </recommendedName>
</protein>
<evidence type="ECO:0000256" key="2">
    <source>
        <dbReference type="SAM" id="Phobius"/>
    </source>
</evidence>
<comment type="subcellular location">
    <subcellularLocation>
        <location evidence="1">Membrane</location>
        <topology evidence="1">Single-pass membrane protein</topology>
    </subcellularLocation>
</comment>
<dbReference type="GO" id="GO:0016020">
    <property type="term" value="C:membrane"/>
    <property type="evidence" value="ECO:0007669"/>
    <property type="project" value="UniProtKB-SubCell"/>
</dbReference>
<feature type="transmembrane region" description="Helical" evidence="2">
    <location>
        <begin position="12"/>
        <end position="35"/>
    </location>
</feature>
<evidence type="ECO:0000256" key="1">
    <source>
        <dbReference type="ARBA" id="ARBA00004167"/>
    </source>
</evidence>
<dbReference type="InterPro" id="IPR012902">
    <property type="entry name" value="N_methyl_site"/>
</dbReference>